<organism evidence="7 8">
    <name type="scientific">Plectus sambesii</name>
    <dbReference type="NCBI Taxonomy" id="2011161"/>
    <lineage>
        <taxon>Eukaryota</taxon>
        <taxon>Metazoa</taxon>
        <taxon>Ecdysozoa</taxon>
        <taxon>Nematoda</taxon>
        <taxon>Chromadorea</taxon>
        <taxon>Plectida</taxon>
        <taxon>Plectina</taxon>
        <taxon>Plectoidea</taxon>
        <taxon>Plectidae</taxon>
        <taxon>Plectus</taxon>
    </lineage>
</organism>
<keyword evidence="6" id="KW-1003">Cell membrane</keyword>
<protein>
    <recommendedName>
        <fullName evidence="6">Bestrophin homolog</fullName>
    </recommendedName>
</protein>
<keyword evidence="6" id="KW-0407">Ion channel</keyword>
<feature type="transmembrane region" description="Helical" evidence="6">
    <location>
        <begin position="72"/>
        <end position="90"/>
    </location>
</feature>
<dbReference type="AlphaFoldDB" id="A0A914X1I3"/>
<name>A0A914X1I3_9BILA</name>
<comment type="similarity">
    <text evidence="5 6">Belongs to the anion channel-forming bestrophin (TC 1.A.46) family. Calcium-sensitive chloride channel subfamily.</text>
</comment>
<comment type="caution">
    <text evidence="6">Lacks conserved residue(s) required for the propagation of feature annotation.</text>
</comment>
<dbReference type="Pfam" id="PF01062">
    <property type="entry name" value="Bestrophin"/>
    <property type="match status" value="1"/>
</dbReference>
<evidence type="ECO:0000256" key="5">
    <source>
        <dbReference type="ARBA" id="ARBA00034769"/>
    </source>
</evidence>
<keyword evidence="6" id="KW-0868">Chloride</keyword>
<keyword evidence="7" id="KW-1185">Reference proteome</keyword>
<keyword evidence="6" id="KW-0813">Transport</keyword>
<dbReference type="Proteomes" id="UP000887566">
    <property type="component" value="Unplaced"/>
</dbReference>
<dbReference type="GO" id="GO:0034707">
    <property type="term" value="C:chloride channel complex"/>
    <property type="evidence" value="ECO:0007669"/>
    <property type="project" value="UniProtKB-KW"/>
</dbReference>
<sequence length="105" mass="12617">MTVSYVLDVSSSTYLSFTKLLLRWRGSLWKVVWRELVLWLSLHTILGLTYRFVLTTEQREFFEDVASLANKFVHQFPLTFMLGFFVTLVVNRWWDMFINIGWIDE</sequence>
<evidence type="ECO:0000256" key="2">
    <source>
        <dbReference type="ARBA" id="ARBA00022692"/>
    </source>
</evidence>
<dbReference type="PANTHER" id="PTHR10736">
    <property type="entry name" value="BESTROPHIN"/>
    <property type="match status" value="1"/>
</dbReference>
<dbReference type="InterPro" id="IPR000615">
    <property type="entry name" value="Bestrophin"/>
</dbReference>
<evidence type="ECO:0000313" key="8">
    <source>
        <dbReference type="WBParaSite" id="PSAMB.scaffold6263size9853.g28181.t1"/>
    </source>
</evidence>
<evidence type="ECO:0000313" key="7">
    <source>
        <dbReference type="Proteomes" id="UP000887566"/>
    </source>
</evidence>
<accession>A0A914X1I3</accession>
<evidence type="ECO:0000256" key="4">
    <source>
        <dbReference type="ARBA" id="ARBA00023136"/>
    </source>
</evidence>
<keyword evidence="4 6" id="KW-0472">Membrane</keyword>
<evidence type="ECO:0000256" key="1">
    <source>
        <dbReference type="ARBA" id="ARBA00004370"/>
    </source>
</evidence>
<dbReference type="PANTHER" id="PTHR10736:SF0">
    <property type="entry name" value="BESTROPHIN HOMOLOG"/>
    <property type="match status" value="1"/>
</dbReference>
<keyword evidence="6" id="KW-0406">Ion transport</keyword>
<reference evidence="8" key="1">
    <citation type="submission" date="2022-11" db="UniProtKB">
        <authorList>
            <consortium name="WormBaseParasite"/>
        </authorList>
    </citation>
    <scope>IDENTIFICATION</scope>
</reference>
<evidence type="ECO:0000256" key="6">
    <source>
        <dbReference type="RuleBase" id="RU363126"/>
    </source>
</evidence>
<keyword evidence="6" id="KW-0869">Chloride channel</keyword>
<keyword evidence="3 6" id="KW-1133">Transmembrane helix</keyword>
<dbReference type="InterPro" id="IPR021134">
    <property type="entry name" value="Bestrophin-like"/>
</dbReference>
<proteinExistence type="inferred from homology"/>
<dbReference type="GO" id="GO:0005254">
    <property type="term" value="F:chloride channel activity"/>
    <property type="evidence" value="ECO:0007669"/>
    <property type="project" value="UniProtKB-KW"/>
</dbReference>
<dbReference type="GO" id="GO:0005886">
    <property type="term" value="C:plasma membrane"/>
    <property type="evidence" value="ECO:0007669"/>
    <property type="project" value="UniProtKB-SubCell"/>
</dbReference>
<comment type="subcellular location">
    <subcellularLocation>
        <location evidence="6">Cell membrane</location>
        <topology evidence="6">Multi-pass membrane protein</topology>
    </subcellularLocation>
    <subcellularLocation>
        <location evidence="1">Membrane</location>
    </subcellularLocation>
</comment>
<evidence type="ECO:0000256" key="3">
    <source>
        <dbReference type="ARBA" id="ARBA00022989"/>
    </source>
</evidence>
<keyword evidence="2 6" id="KW-0812">Transmembrane</keyword>
<dbReference type="WBParaSite" id="PSAMB.scaffold6263size9853.g28181.t1">
    <property type="protein sequence ID" value="PSAMB.scaffold6263size9853.g28181.t1"/>
    <property type="gene ID" value="PSAMB.scaffold6263size9853.g28181"/>
</dbReference>
<comment type="function">
    <text evidence="6">Forms chloride channels.</text>
</comment>